<proteinExistence type="predicted"/>
<dbReference type="VEuPathDB" id="ToxoDB:BESB_061150"/>
<dbReference type="AlphaFoldDB" id="A0A2A9M9S4"/>
<keyword evidence="2" id="KW-1185">Reference proteome</keyword>
<accession>A0A2A9M9S4</accession>
<evidence type="ECO:0000313" key="1">
    <source>
        <dbReference type="EMBL" id="PFH35228.1"/>
    </source>
</evidence>
<dbReference type="KEGG" id="bbes:BESB_061150"/>
<comment type="caution">
    <text evidence="1">The sequence shown here is derived from an EMBL/GenBank/DDBJ whole genome shotgun (WGS) entry which is preliminary data.</text>
</comment>
<dbReference type="Proteomes" id="UP000224006">
    <property type="component" value="Chromosome V"/>
</dbReference>
<gene>
    <name evidence="1" type="ORF">BESB_061150</name>
</gene>
<name>A0A2A9M9S4_BESBE</name>
<organism evidence="1 2">
    <name type="scientific">Besnoitia besnoiti</name>
    <name type="common">Apicomplexan protozoan</name>
    <dbReference type="NCBI Taxonomy" id="94643"/>
    <lineage>
        <taxon>Eukaryota</taxon>
        <taxon>Sar</taxon>
        <taxon>Alveolata</taxon>
        <taxon>Apicomplexa</taxon>
        <taxon>Conoidasida</taxon>
        <taxon>Coccidia</taxon>
        <taxon>Eucoccidiorida</taxon>
        <taxon>Eimeriorina</taxon>
        <taxon>Sarcocystidae</taxon>
        <taxon>Besnoitia</taxon>
    </lineage>
</organism>
<protein>
    <submittedName>
        <fullName evidence="1">Uncharacterized protein</fullName>
    </submittedName>
</protein>
<evidence type="ECO:0000313" key="2">
    <source>
        <dbReference type="Proteomes" id="UP000224006"/>
    </source>
</evidence>
<sequence length="244" mass="26507">MKSFGRGEQLDCKRIAENYNACDMVAVNLLGYSHHYCSGGGFPAYCNKYPTVIRDPLFSTVCRNLVVPYIIEANAGHGILRRADMCDTMYESYLSFLTARRVDEFCQNAKSIAAENDLATGFNTGVTSLSQDSEALDQESTVTLNILISTADQNAGFDSSIHTAIQDLSAALTAAETSVARLEYPELKQTAEENLDVFAKATGPIAQAGSDMNKALAAERNLRALVDHGGHFAYAQISLLKTVR</sequence>
<dbReference type="GeneID" id="40311043"/>
<dbReference type="EMBL" id="NWUJ01000005">
    <property type="protein sequence ID" value="PFH35228.1"/>
    <property type="molecule type" value="Genomic_DNA"/>
</dbReference>
<dbReference type="OrthoDB" id="10295589at2759"/>
<reference evidence="1 2" key="1">
    <citation type="submission" date="2017-09" db="EMBL/GenBank/DDBJ databases">
        <title>Genome sequencing of Besnoitia besnoiti strain Bb-Ger1.</title>
        <authorList>
            <person name="Schares G."/>
            <person name="Venepally P."/>
            <person name="Lorenzi H.A."/>
        </authorList>
    </citation>
    <scope>NUCLEOTIDE SEQUENCE [LARGE SCALE GENOMIC DNA]</scope>
    <source>
        <strain evidence="1 2">Bb-Ger1</strain>
    </source>
</reference>
<dbReference type="RefSeq" id="XP_029219237.1">
    <property type="nucleotide sequence ID" value="XM_029364529.1"/>
</dbReference>